<dbReference type="PROSITE" id="PS50075">
    <property type="entry name" value="CARRIER"/>
    <property type="match status" value="1"/>
</dbReference>
<feature type="domain" description="Carrier" evidence="1">
    <location>
        <begin position="2"/>
        <end position="83"/>
    </location>
</feature>
<organism evidence="2 3">
    <name type="scientific">Chitinophaga agrisoli</name>
    <dbReference type="NCBI Taxonomy" id="2607653"/>
    <lineage>
        <taxon>Bacteria</taxon>
        <taxon>Pseudomonadati</taxon>
        <taxon>Bacteroidota</taxon>
        <taxon>Chitinophagia</taxon>
        <taxon>Chitinophagales</taxon>
        <taxon>Chitinophagaceae</taxon>
        <taxon>Chitinophaga</taxon>
    </lineage>
</organism>
<comment type="caution">
    <text evidence="2">The sequence shown here is derived from an EMBL/GenBank/DDBJ whole genome shotgun (WGS) entry which is preliminary data.</text>
</comment>
<dbReference type="NCBIfam" id="NF006617">
    <property type="entry name" value="PRK09184.1"/>
    <property type="match status" value="1"/>
</dbReference>
<dbReference type="Gene3D" id="1.10.1200.10">
    <property type="entry name" value="ACP-like"/>
    <property type="match status" value="1"/>
</dbReference>
<name>A0A5B2VT30_9BACT</name>
<keyword evidence="3" id="KW-1185">Reference proteome</keyword>
<dbReference type="InterPro" id="IPR036736">
    <property type="entry name" value="ACP-like_sf"/>
</dbReference>
<accession>A0A5B2VT30</accession>
<dbReference type="Proteomes" id="UP000324611">
    <property type="component" value="Unassembled WGS sequence"/>
</dbReference>
<reference evidence="2 3" key="2">
    <citation type="submission" date="2019-09" db="EMBL/GenBank/DDBJ databases">
        <authorList>
            <person name="Jin C."/>
        </authorList>
    </citation>
    <scope>NUCLEOTIDE SEQUENCE [LARGE SCALE GENOMIC DNA]</scope>
    <source>
        <strain evidence="2 3">BN140078</strain>
    </source>
</reference>
<dbReference type="AlphaFoldDB" id="A0A5B2VT30"/>
<proteinExistence type="predicted"/>
<dbReference type="InterPro" id="IPR009081">
    <property type="entry name" value="PP-bd_ACP"/>
</dbReference>
<reference evidence="2 3" key="1">
    <citation type="submission" date="2019-09" db="EMBL/GenBank/DDBJ databases">
        <title>Chitinophaga ginsengihumi sp. nov., isolated from soil of ginseng rhizosphere.</title>
        <authorList>
            <person name="Lee J."/>
        </authorList>
    </citation>
    <scope>NUCLEOTIDE SEQUENCE [LARGE SCALE GENOMIC DNA]</scope>
    <source>
        <strain evidence="2 3">BN140078</strain>
    </source>
</reference>
<evidence type="ECO:0000259" key="1">
    <source>
        <dbReference type="PROSITE" id="PS50075"/>
    </source>
</evidence>
<sequence length="87" mass="9829">MEKLMADLKSQIIEQLNLQEVKPEDIGDDQPLFKDGLGLDSIDALELIVLLQQHYSIRLANPDQGPEIFYSVRTMATYITAQQKQPG</sequence>
<evidence type="ECO:0000313" key="3">
    <source>
        <dbReference type="Proteomes" id="UP000324611"/>
    </source>
</evidence>
<evidence type="ECO:0000313" key="2">
    <source>
        <dbReference type="EMBL" id="KAA2241810.1"/>
    </source>
</evidence>
<dbReference type="Pfam" id="PF00550">
    <property type="entry name" value="PP-binding"/>
    <property type="match status" value="1"/>
</dbReference>
<dbReference type="SUPFAM" id="SSF47336">
    <property type="entry name" value="ACP-like"/>
    <property type="match status" value="1"/>
</dbReference>
<protein>
    <submittedName>
        <fullName evidence="2">Acyl carrier protein</fullName>
    </submittedName>
</protein>
<dbReference type="EMBL" id="VUOC01000003">
    <property type="protein sequence ID" value="KAA2241810.1"/>
    <property type="molecule type" value="Genomic_DNA"/>
</dbReference>
<gene>
    <name evidence="2" type="ORF">F0L74_18265</name>
</gene>